<keyword evidence="3" id="KW-1185">Reference proteome</keyword>
<dbReference type="PROSITE" id="PS51819">
    <property type="entry name" value="VOC"/>
    <property type="match status" value="1"/>
</dbReference>
<dbReference type="InterPro" id="IPR004360">
    <property type="entry name" value="Glyas_Fos-R_dOase_dom"/>
</dbReference>
<dbReference type="SUPFAM" id="SSF54593">
    <property type="entry name" value="Glyoxalase/Bleomycin resistance protein/Dihydroxybiphenyl dioxygenase"/>
    <property type="match status" value="1"/>
</dbReference>
<reference evidence="2 3" key="2">
    <citation type="journal article" date="2015" name="Antonie Van Leeuwenhoek">
        <title>Ecophysiological diversity of a novel member of the genus Alteromonas, and description of Alteromonas mediterranea sp. nov.</title>
        <authorList>
            <person name="Ivanova E.P."/>
            <person name="Lopez-Perez M."/>
            <person name="Zabalos M."/>
            <person name="Nguyen S.H."/>
            <person name="Webb H.K."/>
            <person name="Ryan J."/>
            <person name="Lagutin K."/>
            <person name="Vyssotski M."/>
            <person name="Crawford R.J."/>
            <person name="Rodriguez-Valera F."/>
        </authorList>
    </citation>
    <scope>NUCLEOTIDE SEQUENCE [LARGE SCALE GENOMIC DNA]</scope>
    <source>
        <strain evidence="3">DSM 17117 / CIP 110805 / LMG 28347 / Deep ecotype</strain>
    </source>
</reference>
<gene>
    <name evidence="2" type="ordered locus">MADE_1003000</name>
</gene>
<evidence type="ECO:0000313" key="3">
    <source>
        <dbReference type="Proteomes" id="UP000001870"/>
    </source>
</evidence>
<dbReference type="KEGG" id="amc:MADE_1003000"/>
<dbReference type="EMBL" id="CP001103">
    <property type="protein sequence ID" value="AEA96748.2"/>
    <property type="molecule type" value="Genomic_DNA"/>
</dbReference>
<dbReference type="Pfam" id="PF00903">
    <property type="entry name" value="Glyoxalase"/>
    <property type="match status" value="1"/>
</dbReference>
<name>F2G7G8_ALTMD</name>
<dbReference type="PANTHER" id="PTHR36437">
    <property type="entry name" value="GLYOXALASE/BLEOMYCIN RESISTANCE PROTEIN/DIOXYGENASE"/>
    <property type="match status" value="1"/>
</dbReference>
<dbReference type="PANTHER" id="PTHR36437:SF2">
    <property type="entry name" value="GLYOXALASE_BLEOMYCIN RESISTANCE PROTEIN_DIOXYGENASE"/>
    <property type="match status" value="1"/>
</dbReference>
<evidence type="ECO:0000313" key="2">
    <source>
        <dbReference type="EMBL" id="AEA96748.2"/>
    </source>
</evidence>
<dbReference type="Gene3D" id="3.10.180.10">
    <property type="entry name" value="2,3-Dihydroxybiphenyl 1,2-Dioxygenase, domain 1"/>
    <property type="match status" value="1"/>
</dbReference>
<accession>F2G7G8</accession>
<proteinExistence type="predicted"/>
<dbReference type="InterPro" id="IPR037523">
    <property type="entry name" value="VOC_core"/>
</dbReference>
<organism evidence="2 3">
    <name type="scientific">Alteromonas mediterranea (strain DSM 17117 / CIP 110805 / LMG 28347 / Deep ecotype)</name>
    <dbReference type="NCBI Taxonomy" id="1774373"/>
    <lineage>
        <taxon>Bacteria</taxon>
        <taxon>Pseudomonadati</taxon>
        <taxon>Pseudomonadota</taxon>
        <taxon>Gammaproteobacteria</taxon>
        <taxon>Alteromonadales</taxon>
        <taxon>Alteromonadaceae</taxon>
        <taxon>Alteromonas/Salinimonas group</taxon>
        <taxon>Alteromonas</taxon>
    </lineage>
</organism>
<protein>
    <recommendedName>
        <fullName evidence="1">VOC domain-containing protein</fullName>
    </recommendedName>
</protein>
<sequence length="135" mass="15379">MWANTYFMTQHLSAITFFVDDYDSAIAYFTSVLNFTLTEDKVTGEDARFVLVTPSNSPASLLLTQAKNQVESALIGNQAADKVFLILKTNDFWRDFNDMRNKGVLFLETPREEVYGTVAIFKDKFGNKWDLIQTA</sequence>
<reference evidence="2 3" key="1">
    <citation type="journal article" date="2008" name="ISME J.">
        <title>Comparative genomics of two ecotypes of the marine planktonic copiotroph Alteromonas macleodii suggests alternative lifestyles associated with different kinds of particulate organic matter.</title>
        <authorList>
            <person name="Ivars-Martinez E."/>
            <person name="Martin-Cuadrado A.B."/>
            <person name="D'Auria G."/>
            <person name="Mira A."/>
            <person name="Ferriera S."/>
            <person name="Johnson J."/>
            <person name="Friedman R."/>
            <person name="Rodriguez-Valera F."/>
        </authorList>
    </citation>
    <scope>NUCLEOTIDE SEQUENCE [LARGE SCALE GENOMIC DNA]</scope>
    <source>
        <strain evidence="3">DSM 17117 / CIP 110805 / LMG 28347 / Deep ecotype</strain>
    </source>
</reference>
<dbReference type="InterPro" id="IPR029068">
    <property type="entry name" value="Glyas_Bleomycin-R_OHBP_Dase"/>
</dbReference>
<evidence type="ECO:0000259" key="1">
    <source>
        <dbReference type="PROSITE" id="PS51819"/>
    </source>
</evidence>
<dbReference type="Proteomes" id="UP000001870">
    <property type="component" value="Chromosome"/>
</dbReference>
<dbReference type="AlphaFoldDB" id="F2G7G8"/>
<dbReference type="HOGENOM" id="CLU_046006_10_1_6"/>
<feature type="domain" description="VOC" evidence="1">
    <location>
        <begin position="11"/>
        <end position="134"/>
    </location>
</feature>